<gene>
    <name evidence="1" type="ORF">LNINA_LOCUS13118</name>
</gene>
<accession>A0AAV1JXG8</accession>
<comment type="caution">
    <text evidence="1">The sequence shown here is derived from an EMBL/GenBank/DDBJ whole genome shotgun (WGS) entry which is preliminary data.</text>
</comment>
<proteinExistence type="predicted"/>
<name>A0AAV1JXG8_9NEOP</name>
<keyword evidence="2" id="KW-1185">Reference proteome</keyword>
<dbReference type="AlphaFoldDB" id="A0AAV1JXG8"/>
<evidence type="ECO:0000313" key="2">
    <source>
        <dbReference type="Proteomes" id="UP001497472"/>
    </source>
</evidence>
<protein>
    <submittedName>
        <fullName evidence="1">Uncharacterized protein</fullName>
    </submittedName>
</protein>
<sequence length="75" mass="8418">MSAGAKANDLICTTAAAKHRTNLRSTWDGTSVTTLSSLPWSCLRVRYHDLFENYVSTIMMNRRRAYATSCKCQIA</sequence>
<evidence type="ECO:0000313" key="1">
    <source>
        <dbReference type="EMBL" id="CAK1554186.1"/>
    </source>
</evidence>
<organism evidence="1 2">
    <name type="scientific">Leptosia nina</name>
    <dbReference type="NCBI Taxonomy" id="320188"/>
    <lineage>
        <taxon>Eukaryota</taxon>
        <taxon>Metazoa</taxon>
        <taxon>Ecdysozoa</taxon>
        <taxon>Arthropoda</taxon>
        <taxon>Hexapoda</taxon>
        <taxon>Insecta</taxon>
        <taxon>Pterygota</taxon>
        <taxon>Neoptera</taxon>
        <taxon>Endopterygota</taxon>
        <taxon>Lepidoptera</taxon>
        <taxon>Glossata</taxon>
        <taxon>Ditrysia</taxon>
        <taxon>Papilionoidea</taxon>
        <taxon>Pieridae</taxon>
        <taxon>Pierinae</taxon>
        <taxon>Leptosia</taxon>
    </lineage>
</organism>
<reference evidence="1 2" key="1">
    <citation type="submission" date="2023-11" db="EMBL/GenBank/DDBJ databases">
        <authorList>
            <person name="Okamura Y."/>
        </authorList>
    </citation>
    <scope>NUCLEOTIDE SEQUENCE [LARGE SCALE GENOMIC DNA]</scope>
</reference>
<dbReference type="EMBL" id="CAVLEF010000265">
    <property type="protein sequence ID" value="CAK1554186.1"/>
    <property type="molecule type" value="Genomic_DNA"/>
</dbReference>
<dbReference type="Proteomes" id="UP001497472">
    <property type="component" value="Unassembled WGS sequence"/>
</dbReference>